<feature type="transmembrane region" description="Helical" evidence="1">
    <location>
        <begin position="73"/>
        <end position="92"/>
    </location>
</feature>
<keyword evidence="1" id="KW-0472">Membrane</keyword>
<keyword evidence="1" id="KW-1133">Transmembrane helix</keyword>
<evidence type="ECO:0008006" key="4">
    <source>
        <dbReference type="Google" id="ProtNLM"/>
    </source>
</evidence>
<accession>A0ABS6UUL5</accession>
<reference evidence="2 3" key="1">
    <citation type="submission" date="2020-11" db="EMBL/GenBank/DDBJ databases">
        <title>Pseudonocardia abyssalis sp. nov. and Pseudonocardia oceani sp. nov., description and phylogenomic analysis of two novel actinomycetes isolated from the deep Southern Ocean.</title>
        <authorList>
            <person name="Parra J."/>
        </authorList>
    </citation>
    <scope>NUCLEOTIDE SEQUENCE [LARGE SCALE GENOMIC DNA]</scope>
    <source>
        <strain evidence="2 3">KRD-168</strain>
    </source>
</reference>
<protein>
    <recommendedName>
        <fullName evidence="4">Integral membrane protein</fullName>
    </recommendedName>
</protein>
<evidence type="ECO:0000313" key="2">
    <source>
        <dbReference type="EMBL" id="MBW0135948.1"/>
    </source>
</evidence>
<gene>
    <name evidence="2" type="ORF">I4I81_17015</name>
</gene>
<comment type="caution">
    <text evidence="2">The sequence shown here is derived from an EMBL/GenBank/DDBJ whole genome shotgun (WGS) entry which is preliminary data.</text>
</comment>
<name>A0ABS6UUL5_9PSEU</name>
<feature type="transmembrane region" description="Helical" evidence="1">
    <location>
        <begin position="46"/>
        <end position="66"/>
    </location>
</feature>
<evidence type="ECO:0000256" key="1">
    <source>
        <dbReference type="SAM" id="Phobius"/>
    </source>
</evidence>
<keyword evidence="3" id="KW-1185">Reference proteome</keyword>
<organism evidence="2 3">
    <name type="scientific">Pseudonocardia abyssalis</name>
    <dbReference type="NCBI Taxonomy" id="2792008"/>
    <lineage>
        <taxon>Bacteria</taxon>
        <taxon>Bacillati</taxon>
        <taxon>Actinomycetota</taxon>
        <taxon>Actinomycetes</taxon>
        <taxon>Pseudonocardiales</taxon>
        <taxon>Pseudonocardiaceae</taxon>
        <taxon>Pseudonocardia</taxon>
    </lineage>
</organism>
<sequence length="128" mass="13269">METSMRLTLWPLRLLVTGHLVAVLAQPVLAGRFLTGDVDAITVHGAVGSSLAAAGLVLTVATLLYVLAGRGRLWVAPVGVVLFLAVGVQVGAGYTRNLALHVPLGVTIVVASVLLAIWVWTPSAGRAR</sequence>
<evidence type="ECO:0000313" key="3">
    <source>
        <dbReference type="Proteomes" id="UP000694287"/>
    </source>
</evidence>
<feature type="transmembrane region" description="Helical" evidence="1">
    <location>
        <begin position="98"/>
        <end position="120"/>
    </location>
</feature>
<dbReference type="EMBL" id="JADQDK010000001">
    <property type="protein sequence ID" value="MBW0135948.1"/>
    <property type="molecule type" value="Genomic_DNA"/>
</dbReference>
<dbReference type="Proteomes" id="UP000694287">
    <property type="component" value="Unassembled WGS sequence"/>
</dbReference>
<proteinExistence type="predicted"/>
<keyword evidence="1" id="KW-0812">Transmembrane</keyword>
<dbReference type="RefSeq" id="WP_218604443.1">
    <property type="nucleotide sequence ID" value="NZ_JADQDJ010000223.1"/>
</dbReference>